<dbReference type="GO" id="GO:0005829">
    <property type="term" value="C:cytosol"/>
    <property type="evidence" value="ECO:0007669"/>
    <property type="project" value="TreeGrafter"/>
</dbReference>
<dbReference type="SUPFAM" id="SSF111283">
    <property type="entry name" value="Putative modulator of DNA gyrase, PmbA/TldD"/>
    <property type="match status" value="1"/>
</dbReference>
<comment type="caution">
    <text evidence="2">The sequence shown here is derived from an EMBL/GenBank/DDBJ whole genome shotgun (WGS) entry which is preliminary data.</text>
</comment>
<name>A0A8J6XYU3_9BACT</name>
<evidence type="ECO:0000313" key="3">
    <source>
        <dbReference type="Proteomes" id="UP000648239"/>
    </source>
</evidence>
<dbReference type="InterPro" id="IPR047657">
    <property type="entry name" value="PmbA"/>
</dbReference>
<evidence type="ECO:0000313" key="2">
    <source>
        <dbReference type="EMBL" id="MBD3867825.1"/>
    </source>
</evidence>
<dbReference type="InterPro" id="IPR045569">
    <property type="entry name" value="Metalloprtase-TldD/E_C"/>
</dbReference>
<evidence type="ECO:0000259" key="1">
    <source>
        <dbReference type="Pfam" id="PF19289"/>
    </source>
</evidence>
<feature type="domain" description="Metalloprotease TldD/E C-terminal" evidence="1">
    <location>
        <begin position="226"/>
        <end position="411"/>
    </location>
</feature>
<dbReference type="PANTHER" id="PTHR43421:SF1">
    <property type="entry name" value="METALLOPROTEASE PMBA"/>
    <property type="match status" value="1"/>
</dbReference>
<proteinExistence type="predicted"/>
<sequence>MTVLDRFIEKLQAFRCDGQSIRDWSVYQSESRRLSLGTKDRQTGVVHAPLTVSEGCGARYLLVWSDGRISRGSLERRQLDQDADSALAQARAVSFEDPDSDQVQGPGDFPEVDLHDGGVARLAGGEVEPLAGRLAAIRQVVESGRFRTWSGSFGGSEATARLRTSRGLDLGGRGTSFGWHATLNGEIGDGFGARAMDTDQEFEARLERLSDLASRLSLPGDPPQAGVMPVLLHPNVVENFVLGTLLGNLEGSGVVNGEGFFRKEQFGSQDPVLRTDLNLRLDPLVPMKSGSYRFTAEGVPANRCHFIENGRLVQPVLNLKYARRFGSSPTPVPTSLDTVHLEGPPELTEKQGFEAAAGGAMVLSVLGAHTQDASSGDFSLSSPQALGIAGSEAAGRLRGTISGNLFELLQSDHLTLVRFEGEHTPGLLVRCRFDPK</sequence>
<dbReference type="InterPro" id="IPR036059">
    <property type="entry name" value="TldD/PmbA_sf"/>
</dbReference>
<protein>
    <recommendedName>
        <fullName evidence="1">Metalloprotease TldD/E C-terminal domain-containing protein</fullName>
    </recommendedName>
</protein>
<dbReference type="GO" id="GO:0008237">
    <property type="term" value="F:metallopeptidase activity"/>
    <property type="evidence" value="ECO:0007669"/>
    <property type="project" value="InterPro"/>
</dbReference>
<organism evidence="2 3">
    <name type="scientific">Candidatus Polarisedimenticola svalbardensis</name>
    <dbReference type="NCBI Taxonomy" id="2886004"/>
    <lineage>
        <taxon>Bacteria</taxon>
        <taxon>Pseudomonadati</taxon>
        <taxon>Acidobacteriota</taxon>
        <taxon>Candidatus Polarisedimenticolia</taxon>
        <taxon>Candidatus Polarisedimenticolales</taxon>
        <taxon>Candidatus Polarisedimenticolaceae</taxon>
        <taxon>Candidatus Polarisedimenticola</taxon>
    </lineage>
</organism>
<accession>A0A8J6XYU3</accession>
<dbReference type="Proteomes" id="UP000648239">
    <property type="component" value="Unassembled WGS sequence"/>
</dbReference>
<dbReference type="PANTHER" id="PTHR43421">
    <property type="entry name" value="METALLOPROTEASE PMBA"/>
    <property type="match status" value="1"/>
</dbReference>
<reference evidence="2 3" key="1">
    <citation type="submission" date="2020-08" db="EMBL/GenBank/DDBJ databases">
        <title>Acidobacteriota in marine sediments use diverse sulfur dissimilation pathways.</title>
        <authorList>
            <person name="Wasmund K."/>
        </authorList>
    </citation>
    <scope>NUCLEOTIDE SEQUENCE [LARGE SCALE GENOMIC DNA]</scope>
    <source>
        <strain evidence="2">MAG AM4</strain>
    </source>
</reference>
<dbReference type="EMBL" id="JACXWD010000016">
    <property type="protein sequence ID" value="MBD3867825.1"/>
    <property type="molecule type" value="Genomic_DNA"/>
</dbReference>
<dbReference type="Pfam" id="PF19289">
    <property type="entry name" value="PmbA_TldD_3rd"/>
    <property type="match status" value="1"/>
</dbReference>
<gene>
    <name evidence="2" type="ORF">IFK94_06860</name>
</gene>
<dbReference type="GO" id="GO:0006508">
    <property type="term" value="P:proteolysis"/>
    <property type="evidence" value="ECO:0007669"/>
    <property type="project" value="InterPro"/>
</dbReference>
<dbReference type="AlphaFoldDB" id="A0A8J6XYU3"/>